<accession>A0A7J7HG06</accession>
<sequence length="106" mass="12426">MLKRWFYVLVPWKAGLNLLGRFMKGPRHIVREIKSEIQSLLWTCAVIITQSKQHSQMFLVAYRTLIVLYIPYLVTDESSKIIWILYHGNLGYFADHTASLLDNNID</sequence>
<evidence type="ECO:0000313" key="2">
    <source>
        <dbReference type="Proteomes" id="UP000593564"/>
    </source>
</evidence>
<gene>
    <name evidence="1" type="ORF">HYC85_009786</name>
</gene>
<evidence type="ECO:0000313" key="1">
    <source>
        <dbReference type="EMBL" id="KAF5951842.1"/>
    </source>
</evidence>
<protein>
    <submittedName>
        <fullName evidence="1">Uncharacterized protein</fullName>
    </submittedName>
</protein>
<organism evidence="1 2">
    <name type="scientific">Camellia sinensis</name>
    <name type="common">Tea plant</name>
    <name type="synonym">Thea sinensis</name>
    <dbReference type="NCBI Taxonomy" id="4442"/>
    <lineage>
        <taxon>Eukaryota</taxon>
        <taxon>Viridiplantae</taxon>
        <taxon>Streptophyta</taxon>
        <taxon>Embryophyta</taxon>
        <taxon>Tracheophyta</taxon>
        <taxon>Spermatophyta</taxon>
        <taxon>Magnoliopsida</taxon>
        <taxon>eudicotyledons</taxon>
        <taxon>Gunneridae</taxon>
        <taxon>Pentapetalae</taxon>
        <taxon>asterids</taxon>
        <taxon>Ericales</taxon>
        <taxon>Theaceae</taxon>
        <taxon>Camellia</taxon>
    </lineage>
</organism>
<dbReference type="Proteomes" id="UP000593564">
    <property type="component" value="Unassembled WGS sequence"/>
</dbReference>
<name>A0A7J7HG06_CAMSI</name>
<keyword evidence="2" id="KW-1185">Reference proteome</keyword>
<dbReference type="EMBL" id="JACBKZ010000004">
    <property type="protein sequence ID" value="KAF5951842.1"/>
    <property type="molecule type" value="Genomic_DNA"/>
</dbReference>
<reference evidence="2" key="1">
    <citation type="journal article" date="2020" name="Nat. Commun.">
        <title>Genome assembly of wild tea tree DASZ reveals pedigree and selection history of tea varieties.</title>
        <authorList>
            <person name="Zhang W."/>
            <person name="Zhang Y."/>
            <person name="Qiu H."/>
            <person name="Guo Y."/>
            <person name="Wan H."/>
            <person name="Zhang X."/>
            <person name="Scossa F."/>
            <person name="Alseekh S."/>
            <person name="Zhang Q."/>
            <person name="Wang P."/>
            <person name="Xu L."/>
            <person name="Schmidt M.H."/>
            <person name="Jia X."/>
            <person name="Li D."/>
            <person name="Zhu A."/>
            <person name="Guo F."/>
            <person name="Chen W."/>
            <person name="Ni D."/>
            <person name="Usadel B."/>
            <person name="Fernie A.R."/>
            <person name="Wen W."/>
        </authorList>
    </citation>
    <scope>NUCLEOTIDE SEQUENCE [LARGE SCALE GENOMIC DNA]</scope>
    <source>
        <strain evidence="2">cv. G240</strain>
    </source>
</reference>
<dbReference type="AlphaFoldDB" id="A0A7J7HG06"/>
<reference evidence="1 2" key="2">
    <citation type="submission" date="2020-07" db="EMBL/GenBank/DDBJ databases">
        <title>Genome assembly of wild tea tree DASZ reveals pedigree and selection history of tea varieties.</title>
        <authorList>
            <person name="Zhang W."/>
        </authorList>
    </citation>
    <scope>NUCLEOTIDE SEQUENCE [LARGE SCALE GENOMIC DNA]</scope>
    <source>
        <strain evidence="2">cv. G240</strain>
        <tissue evidence="1">Leaf</tissue>
    </source>
</reference>
<proteinExistence type="predicted"/>
<comment type="caution">
    <text evidence="1">The sequence shown here is derived from an EMBL/GenBank/DDBJ whole genome shotgun (WGS) entry which is preliminary data.</text>
</comment>